<proteinExistence type="predicted"/>
<sequence length="107" mass="12029">MELKKKEDLKSPGSSLLPRLHASSRLLLATSKNRILAALVRPRYVRSANIRRRQSNSQVVVPAFGARSRTDKPDLRFQTMSNLAPHNPLRLPTGERKSSLVAEVVFK</sequence>
<keyword evidence="2" id="KW-1185">Reference proteome</keyword>
<dbReference type="EMBL" id="SHOA02000001">
    <property type="protein sequence ID" value="TDH72867.1"/>
    <property type="molecule type" value="Genomic_DNA"/>
</dbReference>
<accession>A0A976NZ50</accession>
<dbReference type="Proteomes" id="UP000294530">
    <property type="component" value="Unassembled WGS sequence"/>
</dbReference>
<reference evidence="1 2" key="1">
    <citation type="journal article" date="2021" name="Genome Biol.">
        <title>AFLAP: assembly-free linkage analysis pipeline using k-mers from genome sequencing data.</title>
        <authorList>
            <person name="Fletcher K."/>
            <person name="Zhang L."/>
            <person name="Gil J."/>
            <person name="Han R."/>
            <person name="Cavanaugh K."/>
            <person name="Michelmore R."/>
        </authorList>
    </citation>
    <scope>NUCLEOTIDE SEQUENCE [LARGE SCALE GENOMIC DNA]</scope>
    <source>
        <strain evidence="1 2">SF5</strain>
    </source>
</reference>
<dbReference type="RefSeq" id="XP_067822366.1">
    <property type="nucleotide sequence ID" value="XM_067964459.1"/>
</dbReference>
<comment type="caution">
    <text evidence="1">The sequence shown here is derived from an EMBL/GenBank/DDBJ whole genome shotgun (WGS) entry which is preliminary data.</text>
</comment>
<name>A0A976NZ50_BRELC</name>
<protein>
    <submittedName>
        <fullName evidence="1">Uncharacterized protein</fullName>
    </submittedName>
</protein>
<dbReference type="AlphaFoldDB" id="A0A976NZ50"/>
<evidence type="ECO:0000313" key="1">
    <source>
        <dbReference type="EMBL" id="TDH72867.1"/>
    </source>
</evidence>
<gene>
    <name evidence="1" type="ORF">CCR75_006389</name>
</gene>
<dbReference type="GeneID" id="94350130"/>
<organism evidence="1 2">
    <name type="scientific">Bremia lactucae</name>
    <name type="common">Lettuce downy mildew</name>
    <dbReference type="NCBI Taxonomy" id="4779"/>
    <lineage>
        <taxon>Eukaryota</taxon>
        <taxon>Sar</taxon>
        <taxon>Stramenopiles</taxon>
        <taxon>Oomycota</taxon>
        <taxon>Peronosporomycetes</taxon>
        <taxon>Peronosporales</taxon>
        <taxon>Peronosporaceae</taxon>
        <taxon>Bremia</taxon>
    </lineage>
</organism>
<evidence type="ECO:0000313" key="2">
    <source>
        <dbReference type="Proteomes" id="UP000294530"/>
    </source>
</evidence>
<dbReference type="KEGG" id="blac:94350130"/>